<comment type="caution">
    <text evidence="2">The sequence shown here is derived from an EMBL/GenBank/DDBJ whole genome shotgun (WGS) entry which is preliminary data.</text>
</comment>
<feature type="region of interest" description="Disordered" evidence="1">
    <location>
        <begin position="1"/>
        <end position="22"/>
    </location>
</feature>
<dbReference type="AlphaFoldDB" id="A0A850R8J3"/>
<sequence length="106" mass="11603">EDEQQSHLQTQSTIREGDNAADEYVRHTRPKMARQSWMVTALYVLVFSLMEALGKGTGPSLDIALMLLSPAWAYLGLRTLDGFAPHSKASGDKVMSVIGGVLKGRK</sequence>
<feature type="non-terminal residue" evidence="2">
    <location>
        <position position="1"/>
    </location>
</feature>
<gene>
    <name evidence="2" type="ORF">HWA77_23475</name>
</gene>
<accession>A0A850R8J3</accession>
<evidence type="ECO:0000313" key="2">
    <source>
        <dbReference type="EMBL" id="NVP03171.1"/>
    </source>
</evidence>
<evidence type="ECO:0000313" key="3">
    <source>
        <dbReference type="Proteomes" id="UP000533429"/>
    </source>
</evidence>
<reference evidence="2 3" key="1">
    <citation type="submission" date="2020-06" db="EMBL/GenBank/DDBJ databases">
        <title>Photobacterium damselae subsp. damselae comparative genomics.</title>
        <authorList>
            <person name="Osorio C.R."/>
        </authorList>
    </citation>
    <scope>NUCLEOTIDE SEQUENCE [LARGE SCALE GENOMIC DNA]</scope>
    <source>
        <strain evidence="2 3">TW250/03</strain>
    </source>
</reference>
<evidence type="ECO:0000256" key="1">
    <source>
        <dbReference type="SAM" id="MobiDB-lite"/>
    </source>
</evidence>
<feature type="compositionally biased region" description="Polar residues" evidence="1">
    <location>
        <begin position="1"/>
        <end position="14"/>
    </location>
</feature>
<proteinExistence type="predicted"/>
<organism evidence="2 3">
    <name type="scientific">Photobacterium damselae subsp. damselae</name>
    <name type="common">Listonella damsela</name>
    <dbReference type="NCBI Taxonomy" id="85581"/>
    <lineage>
        <taxon>Bacteria</taxon>
        <taxon>Pseudomonadati</taxon>
        <taxon>Pseudomonadota</taxon>
        <taxon>Gammaproteobacteria</taxon>
        <taxon>Vibrionales</taxon>
        <taxon>Vibrionaceae</taxon>
        <taxon>Photobacterium</taxon>
    </lineage>
</organism>
<dbReference type="Proteomes" id="UP000533429">
    <property type="component" value="Unassembled WGS sequence"/>
</dbReference>
<dbReference type="EMBL" id="JABXOR010001518">
    <property type="protein sequence ID" value="NVP03171.1"/>
    <property type="molecule type" value="Genomic_DNA"/>
</dbReference>
<protein>
    <submittedName>
        <fullName evidence="2">Uncharacterized protein</fullName>
    </submittedName>
</protein>
<name>A0A850R8J3_PHODD</name>